<proteinExistence type="predicted"/>
<reference evidence="2" key="1">
    <citation type="submission" date="2023-10" db="EMBL/GenBank/DDBJ databases">
        <title>Genome assembly of Pristionchus species.</title>
        <authorList>
            <person name="Yoshida K."/>
            <person name="Sommer R.J."/>
        </authorList>
    </citation>
    <scope>NUCLEOTIDE SEQUENCE</scope>
    <source>
        <strain evidence="2">RS0144</strain>
    </source>
</reference>
<gene>
    <name evidence="2" type="ORF">PENTCL1PPCAC_10166</name>
</gene>
<organism evidence="2 3">
    <name type="scientific">Pristionchus entomophagus</name>
    <dbReference type="NCBI Taxonomy" id="358040"/>
    <lineage>
        <taxon>Eukaryota</taxon>
        <taxon>Metazoa</taxon>
        <taxon>Ecdysozoa</taxon>
        <taxon>Nematoda</taxon>
        <taxon>Chromadorea</taxon>
        <taxon>Rhabditida</taxon>
        <taxon>Rhabditina</taxon>
        <taxon>Diplogasteromorpha</taxon>
        <taxon>Diplogasteroidea</taxon>
        <taxon>Neodiplogasteridae</taxon>
        <taxon>Pristionchus</taxon>
    </lineage>
</organism>
<dbReference type="EMBL" id="BTSX01000003">
    <property type="protein sequence ID" value="GMS87991.1"/>
    <property type="molecule type" value="Genomic_DNA"/>
</dbReference>
<dbReference type="AlphaFoldDB" id="A0AAV5SXQ9"/>
<accession>A0AAV5SXQ9</accession>
<keyword evidence="3" id="KW-1185">Reference proteome</keyword>
<comment type="caution">
    <text evidence="2">The sequence shown here is derived from an EMBL/GenBank/DDBJ whole genome shotgun (WGS) entry which is preliminary data.</text>
</comment>
<protein>
    <submittedName>
        <fullName evidence="2">Uncharacterized protein</fullName>
    </submittedName>
</protein>
<evidence type="ECO:0000313" key="2">
    <source>
        <dbReference type="EMBL" id="GMS87991.1"/>
    </source>
</evidence>
<dbReference type="Proteomes" id="UP001432027">
    <property type="component" value="Unassembled WGS sequence"/>
</dbReference>
<name>A0AAV5SXQ9_9BILA</name>
<feature type="compositionally biased region" description="Polar residues" evidence="1">
    <location>
        <begin position="59"/>
        <end position="90"/>
    </location>
</feature>
<evidence type="ECO:0000313" key="3">
    <source>
        <dbReference type="Proteomes" id="UP001432027"/>
    </source>
</evidence>
<feature type="non-terminal residue" evidence="2">
    <location>
        <position position="1"/>
    </location>
</feature>
<feature type="region of interest" description="Disordered" evidence="1">
    <location>
        <begin position="43"/>
        <end position="90"/>
    </location>
</feature>
<sequence length="90" mass="9521">ITGLLNEDAILGVVCRRVLLHRAVLPGQHSTNSMMAEDRSVMDAGSPLEEVTSSKRSTRNGGEMSSSLAVPASTSETPSTMTNSSGKIFR</sequence>
<evidence type="ECO:0000256" key="1">
    <source>
        <dbReference type="SAM" id="MobiDB-lite"/>
    </source>
</evidence>